<dbReference type="GO" id="GO:0005509">
    <property type="term" value="F:calcium ion binding"/>
    <property type="evidence" value="ECO:0007669"/>
    <property type="project" value="InterPro"/>
</dbReference>
<dbReference type="PROSITE" id="PS00330">
    <property type="entry name" value="HEMOLYSIN_CALCIUM"/>
    <property type="match status" value="4"/>
</dbReference>
<dbReference type="Proteomes" id="UP000183208">
    <property type="component" value="Unassembled WGS sequence"/>
</dbReference>
<evidence type="ECO:0000259" key="5">
    <source>
        <dbReference type="PROSITE" id="PS50268"/>
    </source>
</evidence>
<dbReference type="Pfam" id="PF00353">
    <property type="entry name" value="HemolysinCabind"/>
    <property type="match status" value="8"/>
</dbReference>
<dbReference type="NCBIfam" id="TIGR01965">
    <property type="entry name" value="VCBS_repeat"/>
    <property type="match status" value="10"/>
</dbReference>
<dbReference type="SUPFAM" id="SSF51120">
    <property type="entry name" value="beta-Roll"/>
    <property type="match status" value="8"/>
</dbReference>
<dbReference type="InterPro" id="IPR039808">
    <property type="entry name" value="Cadherin"/>
</dbReference>
<keyword evidence="3" id="KW-0106">Calcium</keyword>
<comment type="subcellular location">
    <subcellularLocation>
        <location evidence="1">Membrane</location>
    </subcellularLocation>
</comment>
<dbReference type="GO" id="GO:0045296">
    <property type="term" value="F:cadherin binding"/>
    <property type="evidence" value="ECO:0007669"/>
    <property type="project" value="TreeGrafter"/>
</dbReference>
<dbReference type="InterPro" id="IPR018247">
    <property type="entry name" value="EF_Hand_1_Ca_BS"/>
</dbReference>
<dbReference type="Gene3D" id="2.160.20.160">
    <property type="match status" value="1"/>
</dbReference>
<dbReference type="PROSITE" id="PS00018">
    <property type="entry name" value="EF_HAND_1"/>
    <property type="match status" value="2"/>
</dbReference>
<accession>A0A1H5IW37</accession>
<evidence type="ECO:0000313" key="7">
    <source>
        <dbReference type="Proteomes" id="UP000183208"/>
    </source>
</evidence>
<reference evidence="6 7" key="1">
    <citation type="submission" date="2016-10" db="EMBL/GenBank/DDBJ databases">
        <authorList>
            <person name="de Groot N.N."/>
        </authorList>
    </citation>
    <scope>NUCLEOTIDE SEQUENCE [LARGE SCALE GENOMIC DNA]</scope>
    <source>
        <strain evidence="6 7">GAS522</strain>
    </source>
</reference>
<dbReference type="RefSeq" id="WP_074829809.1">
    <property type="nucleotide sequence ID" value="NZ_FNTI01000001.1"/>
</dbReference>
<dbReference type="Gene3D" id="2.150.10.10">
    <property type="entry name" value="Serralysin-like metalloprotease, C-terminal"/>
    <property type="match status" value="8"/>
</dbReference>
<dbReference type="GO" id="GO:0016342">
    <property type="term" value="C:catenin complex"/>
    <property type="evidence" value="ECO:0007669"/>
    <property type="project" value="TreeGrafter"/>
</dbReference>
<dbReference type="InterPro" id="IPR001343">
    <property type="entry name" value="Hemolysn_Ca-bd"/>
</dbReference>
<dbReference type="InterPro" id="IPR040853">
    <property type="entry name" value="RapA2_cadherin-like"/>
</dbReference>
<evidence type="ECO:0000256" key="4">
    <source>
        <dbReference type="ARBA" id="ARBA00023136"/>
    </source>
</evidence>
<evidence type="ECO:0000313" key="6">
    <source>
        <dbReference type="EMBL" id="SEE44374.1"/>
    </source>
</evidence>
<protein>
    <submittedName>
        <fullName evidence="6">VCBS repeat-containing protein</fullName>
    </submittedName>
</protein>
<keyword evidence="4" id="KW-0472">Membrane</keyword>
<feature type="domain" description="Cadherin" evidence="5">
    <location>
        <begin position="2912"/>
        <end position="3011"/>
    </location>
</feature>
<keyword evidence="2" id="KW-0677">Repeat</keyword>
<dbReference type="Pfam" id="PF00028">
    <property type="entry name" value="Cadherin"/>
    <property type="match status" value="2"/>
</dbReference>
<dbReference type="GO" id="GO:0007156">
    <property type="term" value="P:homophilic cell adhesion via plasma membrane adhesion molecules"/>
    <property type="evidence" value="ECO:0007669"/>
    <property type="project" value="InterPro"/>
</dbReference>
<dbReference type="EMBL" id="FNTI01000001">
    <property type="protein sequence ID" value="SEE44374.1"/>
    <property type="molecule type" value="Genomic_DNA"/>
</dbReference>
<dbReference type="SUPFAM" id="SSF49313">
    <property type="entry name" value="Cadherin-like"/>
    <property type="match status" value="2"/>
</dbReference>
<dbReference type="PROSITE" id="PS50268">
    <property type="entry name" value="CADHERIN_2"/>
    <property type="match status" value="2"/>
</dbReference>
<dbReference type="InterPro" id="IPR002126">
    <property type="entry name" value="Cadherin-like_dom"/>
</dbReference>
<dbReference type="InterPro" id="IPR015919">
    <property type="entry name" value="Cadherin-like_sf"/>
</dbReference>
<dbReference type="Pfam" id="PF17803">
    <property type="entry name" value="Cadherin_4"/>
    <property type="match status" value="7"/>
</dbReference>
<dbReference type="InterPro" id="IPR011049">
    <property type="entry name" value="Serralysin-like_metalloprot_C"/>
</dbReference>
<organism evidence="6 7">
    <name type="scientific">Bradyrhizobium lablabi</name>
    <dbReference type="NCBI Taxonomy" id="722472"/>
    <lineage>
        <taxon>Bacteria</taxon>
        <taxon>Pseudomonadati</taxon>
        <taxon>Pseudomonadota</taxon>
        <taxon>Alphaproteobacteria</taxon>
        <taxon>Hyphomicrobiales</taxon>
        <taxon>Nitrobacteraceae</taxon>
        <taxon>Bradyrhizobium</taxon>
    </lineage>
</organism>
<dbReference type="Gene3D" id="2.60.40.10">
    <property type="entry name" value="Immunoglobulins"/>
    <property type="match status" value="8"/>
</dbReference>
<dbReference type="GO" id="GO:0008013">
    <property type="term" value="F:beta-catenin binding"/>
    <property type="evidence" value="ECO:0007669"/>
    <property type="project" value="TreeGrafter"/>
</dbReference>
<name>A0A1H5IW37_9BRAD</name>
<proteinExistence type="predicted"/>
<dbReference type="PANTHER" id="PTHR24027">
    <property type="entry name" value="CADHERIN-23"/>
    <property type="match status" value="1"/>
</dbReference>
<feature type="domain" description="Cadherin" evidence="5">
    <location>
        <begin position="2711"/>
        <end position="2807"/>
    </location>
</feature>
<dbReference type="InterPro" id="IPR010221">
    <property type="entry name" value="VCBS_dom"/>
</dbReference>
<gene>
    <name evidence="6" type="ORF">SAMN05444171_7508</name>
</gene>
<dbReference type="InterPro" id="IPR018511">
    <property type="entry name" value="Hemolysin-typ_Ca-bd_CS"/>
</dbReference>
<dbReference type="SMART" id="SM00112">
    <property type="entry name" value="CA"/>
    <property type="match status" value="3"/>
</dbReference>
<dbReference type="GO" id="GO:0016477">
    <property type="term" value="P:cell migration"/>
    <property type="evidence" value="ECO:0007669"/>
    <property type="project" value="TreeGrafter"/>
</dbReference>
<dbReference type="PRINTS" id="PR00313">
    <property type="entry name" value="CABNDNGRPT"/>
</dbReference>
<sequence>MANSAAIIGAPTVSDVTEDTNLQVLIAAGLISISDANPGQAAFKTTVISASGNLGSLTIAANGSYSYSVADSAVQYLGAGDTKIDTFTVTSLDGTTKKVSFTIHGVNDAAVIGNATVHDVTEDATKPNLTATGSISISDVDQNQASFKTAVISSAGNLGTLTLATNGSYSYSVADSAVQYLGAGDTKVDTFTVTAFDGTTKQINFTIHGVNDAAVIGTPTVHDVTEDATSPFLTANGMISITDADQGQAAFKTAVISAAGNLGNLTIAANGSYSYSVADSAVQYLGAGDTKVDTFTVTSLDGTTKQVSFTIHGVNDAAVIGTPTVHDVTEDATQPLLYAFGTISISDADQGQAAFQAGIISGAGALGTLILLPNGSYAYFVSDAAVQYLGGNDIKVDTFTVTALDGTTKQISFTIHGTNDVAVIGNPTVHDVTEDSNPTTLTATGSISISDADQGQAAFQTTVVSAAGNLGTLTLAVNGSYSYTVADSAVQYLGASDTKTDTFTIASVDGTTKQVTFTIHGVNDAAVIGNPTVHDVTADPSKVTLTATGSISITDVDQGQASFKTSVISASGNLGQLTLASNGTYSYSVAESAAAQLGTGGSKVDTFTVTSFDGTTKQITFTVHGASAVNHPATIGDPTVHDVTEDASVNSAGNLTAVGSISISDPDAGQAAFQTSTTAASGNLGSLVLASNGNYTYTVANSNVQYLGATDTKVDTFTISSVDGTTKQVSFTIHGVNDAAVIGDPQVHDVTEDVAPDGAGNLTATGTLTIADPDQNQNSFLTTVGSTTGNLGNLSITSTGAYSYAVANSAVQYLGASDSKVDTFTVTALDGTTKQVSFTIHGANDAAVIGDPQVHDVTEDVAPDGAGNLTATGTLTIADPDQNQNSFLTTVGSTTGNLGNLSITSTGAYSYAVANSAVQYLGASDSKVDTFTVTSLDGTTKQVSFTIHGANDAAVIGDPQVHDVTEDVAPNGAGNLTATGTLTIADPDQNQNSFLTTVGSTTGNLGSLSITSTGAYSYTVANSAVQYLGASDTKVDTFTVTSVDGTTKQVSFNIHGTQDAPTLSVGTSATGADNANISLAVTAGLIDISNALTIAIQNVPSGYTLNHGTLSDDGSTWVLSKADLTGLALQPVGGLAKPGNFSLHVVASSGDGTHTASTSADIAVTVTANPNEFNGFALDGYVAGATVFADTNNNGILDPGEAHTTTNADGSFTLNGGSGPLVMFGGTDISTNLTFNGVLKAPAGSTVVTPLTTLIVAITTANPTVSTADAAGQVSAAFGLDPTKDLTTFDPVSAAVSGGSDAAVASAILSAGIQVQSTVAQVSAVGGSASSVFTAIASTVSTSASSSTTVDLSASSTVQDIVSHSNVSADAASAVTAVVSAANGSIQSAGTDVTALAQAAVVAQGAATTQLANTDFTKQTQIDALHQTYVTDLGAQVSNAVVGVTGLALVGTLGADVLTGTAGNDAIDGLDGNDTISGGAGNDQLYGNLGNDTLSGGAGDDRLDGGPGFDRATYADATGGITVDLTAGTASGPGVGNDTLVSIEAVSGSDFADTYSAVGFTGSTGLPGRPAGFNEFEGRGGDDVIHGTVNASGEILTRISYVSAAAAVTVDIAAGTGHGTAAGDVAGVGNDTFDHVNAIVGSAYDDTLLGSNNPNGTYEQFDGRAGNDLIDGRGGYDFAVYNNDPNTTSGITVHLAAGTVTGDATIGTDTLRSVEAVRGTNFADVYDATGFSGTSTNAGSSGTFNNFDGEGGNDTIIGNGNTRIQYSQSLAAVTVDLALGTAHGTAAGDIANVGTDTFTGVNAVMGSMFDDTLLGSAGNDTFQGLAGNDYIDGRGGFDTAQYNNLTYVTGAISVDMASGVVIGDPSNGTDTLRSIEGIQGTFFNDTYVATGYGQAGALNVGNNGTFNQFEGMGGNDTITGNGNTRLGYFNATAGVTVNIATGIATGDTSVGTDTFTGVNSVTGSAFNDTIIGDGNSNTLTGGGGNDTIDGGGGADLALYTGARGGYTISFNTPSAGQVQVQDNTANRDGTDTLTNIEVLQFSDQSDLIASGSSSSPIDLSDNRLFFGPTANSFNVLTGTNNDFVKIGFSLSGHVINLGAGTGDTVILGQTGFYNLNLVNVENLVGSAGNDTANFTTNLNGLNVDLGAGNDFVNLANGANTLSVTNVENINATDFSGTASNDTLTLSNNVSGLSVNLAQGNNTLNLAAGSNSFTNIFNVQHVNGTAGDDTLSVSNGFFEPGNNPVVDLGAGNNTFNFGMQGLTLTALNIQHLNGNALDNFVNFNNNVSGIAIDLGLGNDNLSLANGVNSLGVTNVENIQSSDFSGPASNDTLTLTNNVSGLSVNLQQGFNTLNLAAAGNNQLDNLFNVDVVNGSAGDDTLTIGMGIFTPNNDLVIDLGGGNNTLNIAGNNASLSLLNTAHLNGSSLDNFISLNNDVTGLAVDLGLGNDTLNLASGTNSVSLSNVENVNTADYFGGPAAASDDTLTLLNDVSGIAINLQQGNNTLNLAAGTNSLTAYNVQTINGSASADSLTLQNSNYGVTIDLGAGTDTLTLADGSNNVTVKNIENVIGGNGNDNINIADLTGTVTVTGGLGNDFISLGGSQDNIRFTKVADSAAGGGADTVANFDVANDAFVFDHVGGLASGIHFVSSGILDGTLANPQSEAILNGNLLQIDVNGDGQISAGDMEVFINGINGTLTDANFVTIGVDHRPTDIQLSAATVAENSSNGLVVGTLTATDPDAGDTATFSLTDSAGGRFAISGGNLVVNGPIDYETTQSLQVTVRVTDSGGLSYDKNFTIGVIDVNEAPTAVVLSNQVTSTAENGGDVKVADIAVTDDALGTNTLSLSGADASSFSIVAGAGGPELHFIGSANFEAKASYDVTVNANDVTASNHVAPDASQSFHLTITDVNEAPTITSGTTASIAENAPTSTVVYQAVAVDPDTTAPNNTITWSLTGADAAAFSIDAGGNVTLNSPANFEAKNSYSINVVATGGALFDSKAVTVGIIDVNEAPTAVALNNQVTATAENGGDVKVADIAVTDDALGTNVLSLSGADAASFSIVAGAGGNELHFNGGANFEAKTSYDVTVNVNDATASNHVAPDASQNFHLAITNVNEAPTDISLSSNTIGQSTVNGTVVGILSAVDPDAGDTATFSLVNNAGGQFTVSGNNLVVAGSLTAGAQQIVVRDTDSGGLTFDKTLTINVSSGATIVGDATNNTLVGTAGDDLIQGLAGNDRLQGLAGNDTLDGGIGFDRAIYTDATAGISFNLASGTVNGTAAGVGTDTLIGIEGIVGSDFADTFNATGFTGDTGVAGTNVGFNEFEGRGGNDTITGAFNSQGAPLTRISYVSATGSVTVDLQAHTATGDASVGTDTLVGSGFAGVVGSAGADTLLGSNNPSGTVEVFEGRGGNDTINGRGGFDRADYALDPTTTSGITVNLAAGQVVGDATVGTDTLLSIESVRGTNFADSYNAIGFSGTSTNAGSNGTFNEFNGMGGNDTIVGNGNTRISYINATGAVTVDMQTGSTPGTGTATGDASTGTDSFSGVNAVQGSMFDDTIRGSNNATGTETFYGGAGNDFIDGRGGFDLATYNNIYFSTGPVTVNMGAGTATGDASIGSDTLRSIEAVQGTNFNDVYNASTFGTAGALNIGNNGTFNQFEGLGGNDTITGNGNTRVIYSSATGGVTINMQAGTATGDASVGTDSFTGVNSATGSSFADTYNAAGFVGGVGANNTGNFNLFEGLAGNDTITGNGNTRIAYTQATAAVTVNLATGTASGDTSVGTDTITGGVNSVQGSNFNDTLIGGAGNEQFFGGGGNDNISTGGGNDQITGQAGNDTIDGGTGTDIAFYTGPMSAYTITTPGAGQTQVADSVSTRDGTDVLTNVEVLQFSDAAMLLSSGSSGSPIDISAFNLNFNTPLTGTGNDDFLTVGGNIFGHQIDLGAGNDTVILANAGGYTLNLLHVENLIGSSGDDFVSLVNDAAGLVVDLGAGTNDNLNLANGTNTLSVTNVENINSYDFSGVASNDTLNLSNDVSGVTVNLQQGDNTLNLAAGSNSFTSIFNVQHINGTALDDTLTITNGLFEPGNNPTVDLGAGNNTLNIGSGAFTLLNVQHLNGDGSDNFITFNNDVNGVAVDLGGGNDQLNLATGTNSLSVANVENVSSADWTGAASNDTLTLRNNVTGGLTVNLQQGSNTLYLAAGSNTFDNLFNIDHVNGTSSDDTLTIQGNGTGAAIDLGDGNDTLNLNGGSFGVTVANVETINGSANFDNITISNAVTGSTTITAGAGADNITASAGQDNFRFASVADSTINGQADTITNFDAGHDTFTFSGITVANGQIDYVGAGSFEGAGHASAVLQNVGPGNDVLNIDINGDGVMTSADMVVNLTNLTGTLHNSNFLLA</sequence>
<dbReference type="InterPro" id="IPR013783">
    <property type="entry name" value="Ig-like_fold"/>
</dbReference>
<evidence type="ECO:0000256" key="1">
    <source>
        <dbReference type="ARBA" id="ARBA00004370"/>
    </source>
</evidence>
<evidence type="ECO:0000256" key="3">
    <source>
        <dbReference type="ARBA" id="ARBA00022837"/>
    </source>
</evidence>
<dbReference type="CDD" id="cd11304">
    <property type="entry name" value="Cadherin_repeat"/>
    <property type="match status" value="3"/>
</dbReference>
<evidence type="ECO:0000256" key="2">
    <source>
        <dbReference type="ARBA" id="ARBA00022737"/>
    </source>
</evidence>
<dbReference type="PANTHER" id="PTHR24027:SF438">
    <property type="entry name" value="CADHERIN 23"/>
    <property type="match status" value="1"/>
</dbReference>
<dbReference type="Gene3D" id="2.60.40.60">
    <property type="entry name" value="Cadherins"/>
    <property type="match status" value="2"/>
</dbReference>